<evidence type="ECO:0000313" key="2">
    <source>
        <dbReference type="EMBL" id="GMN64096.1"/>
    </source>
</evidence>
<accession>A0AA88E1H8</accession>
<proteinExistence type="predicted"/>
<evidence type="ECO:0000313" key="3">
    <source>
        <dbReference type="Proteomes" id="UP001187192"/>
    </source>
</evidence>
<keyword evidence="3" id="KW-1185">Reference proteome</keyword>
<dbReference type="Proteomes" id="UP001187192">
    <property type="component" value="Unassembled WGS sequence"/>
</dbReference>
<evidence type="ECO:0000256" key="1">
    <source>
        <dbReference type="SAM" id="MobiDB-lite"/>
    </source>
</evidence>
<gene>
    <name evidence="2" type="ORF">TIFTF001_033186</name>
</gene>
<protein>
    <submittedName>
        <fullName evidence="2">Uncharacterized protein</fullName>
    </submittedName>
</protein>
<feature type="region of interest" description="Disordered" evidence="1">
    <location>
        <begin position="84"/>
        <end position="119"/>
    </location>
</feature>
<feature type="region of interest" description="Disordered" evidence="1">
    <location>
        <begin position="35"/>
        <end position="57"/>
    </location>
</feature>
<dbReference type="AlphaFoldDB" id="A0AA88E1H8"/>
<dbReference type="EMBL" id="BTGU01000168">
    <property type="protein sequence ID" value="GMN64096.1"/>
    <property type="molecule type" value="Genomic_DNA"/>
</dbReference>
<organism evidence="2 3">
    <name type="scientific">Ficus carica</name>
    <name type="common">Common fig</name>
    <dbReference type="NCBI Taxonomy" id="3494"/>
    <lineage>
        <taxon>Eukaryota</taxon>
        <taxon>Viridiplantae</taxon>
        <taxon>Streptophyta</taxon>
        <taxon>Embryophyta</taxon>
        <taxon>Tracheophyta</taxon>
        <taxon>Spermatophyta</taxon>
        <taxon>Magnoliopsida</taxon>
        <taxon>eudicotyledons</taxon>
        <taxon>Gunneridae</taxon>
        <taxon>Pentapetalae</taxon>
        <taxon>rosids</taxon>
        <taxon>fabids</taxon>
        <taxon>Rosales</taxon>
        <taxon>Moraceae</taxon>
        <taxon>Ficeae</taxon>
        <taxon>Ficus</taxon>
    </lineage>
</organism>
<name>A0AA88E1H8_FICCA</name>
<sequence length="129" mass="14466">MEPHTFDRTERAAALAKWLHNMENPPVIIIASYNEDGDKEEEEEDQEEILIGDDDDDGDADFVVFCNISSEYFVPYPIPPQDNLVPPEVPQVPVTNQGDPRNPEFPPASVAPAGAQANQPMVWEDLLYE</sequence>
<reference evidence="2" key="1">
    <citation type="submission" date="2023-07" db="EMBL/GenBank/DDBJ databases">
        <title>draft genome sequence of fig (Ficus carica).</title>
        <authorList>
            <person name="Takahashi T."/>
            <person name="Nishimura K."/>
        </authorList>
    </citation>
    <scope>NUCLEOTIDE SEQUENCE</scope>
</reference>
<comment type="caution">
    <text evidence="2">The sequence shown here is derived from an EMBL/GenBank/DDBJ whole genome shotgun (WGS) entry which is preliminary data.</text>
</comment>